<feature type="compositionally biased region" description="Polar residues" evidence="1">
    <location>
        <begin position="139"/>
        <end position="154"/>
    </location>
</feature>
<evidence type="ECO:0000256" key="1">
    <source>
        <dbReference type="SAM" id="MobiDB-lite"/>
    </source>
</evidence>
<evidence type="ECO:0000313" key="2">
    <source>
        <dbReference type="EMBL" id="CAD40609.1"/>
    </source>
</evidence>
<organism evidence="2 3">
    <name type="scientific">Oryza sativa subsp. japonica</name>
    <name type="common">Rice</name>
    <dbReference type="NCBI Taxonomy" id="39947"/>
    <lineage>
        <taxon>Eukaryota</taxon>
        <taxon>Viridiplantae</taxon>
        <taxon>Streptophyta</taxon>
        <taxon>Embryophyta</taxon>
        <taxon>Tracheophyta</taxon>
        <taxon>Spermatophyta</taxon>
        <taxon>Magnoliopsida</taxon>
        <taxon>Liliopsida</taxon>
        <taxon>Poales</taxon>
        <taxon>Poaceae</taxon>
        <taxon>BOP clade</taxon>
        <taxon>Oryzoideae</taxon>
        <taxon>Oryzeae</taxon>
        <taxon>Oryzinae</taxon>
        <taxon>Oryza</taxon>
        <taxon>Oryza sativa</taxon>
    </lineage>
</organism>
<name>Q7XVI4_ORYSJ</name>
<evidence type="ECO:0000313" key="3">
    <source>
        <dbReference type="Proteomes" id="UP000000763"/>
    </source>
</evidence>
<dbReference type="Proteomes" id="UP000000763">
    <property type="component" value="Chromosome 4"/>
</dbReference>
<accession>Q7XVI4</accession>
<sequence>MYMGNNNNNGYCPQGGQGWNQTRPYYQGGNNNDNFSNQPSLKDLVFAQAKTTYALSKKLAAYDKTLENINVKLDGFASAFQNQLSFNKMIETQLAQLAAFVPANESGRIPRQPESSVENVKVITMRGGKSTRDLPYPNRASTSSITREAPSSNTADEEVQPKKTVPQEYCDTRLLPLTQRSMKPNPEDPHQRAIVGCYASANMHTLSQGHPQQQVTAHDYGSGQADEAVHQCHTPQAPGKEEGSRVSHDHLLDQVTAIRPSRLRPWSKCKCHAQRHLQQAHFTVLAPTPMRLQLANSSVRYLAGIAEDVLVKIWTWTQSRKRHSSL</sequence>
<feature type="region of interest" description="Disordered" evidence="1">
    <location>
        <begin position="128"/>
        <end position="162"/>
    </location>
</feature>
<dbReference type="EMBL" id="AL606990">
    <property type="protein sequence ID" value="CAD40609.1"/>
    <property type="molecule type" value="Genomic_DNA"/>
</dbReference>
<protein>
    <submittedName>
        <fullName evidence="2">OSJNBb0066J23.14 protein</fullName>
    </submittedName>
</protein>
<gene>
    <name evidence="2" type="primary">OSJNBb0066J23.14</name>
</gene>
<dbReference type="AlphaFoldDB" id="Q7XVI4"/>
<proteinExistence type="predicted"/>
<reference evidence="3" key="2">
    <citation type="journal article" date="2008" name="Nucleic Acids Res.">
        <title>The rice annotation project database (RAP-DB): 2008 update.</title>
        <authorList>
            <consortium name="The rice annotation project (RAP)"/>
        </authorList>
    </citation>
    <scope>GENOME REANNOTATION</scope>
    <source>
        <strain evidence="3">cv. Nipponbare</strain>
    </source>
</reference>
<reference evidence="3" key="1">
    <citation type="journal article" date="2005" name="Nature">
        <title>The map-based sequence of the rice genome.</title>
        <authorList>
            <consortium name="International rice genome sequencing project (IRGSP)"/>
            <person name="Matsumoto T."/>
            <person name="Wu J."/>
            <person name="Kanamori H."/>
            <person name="Katayose Y."/>
            <person name="Fujisawa M."/>
            <person name="Namiki N."/>
            <person name="Mizuno H."/>
            <person name="Yamamoto K."/>
            <person name="Antonio B.A."/>
            <person name="Baba T."/>
            <person name="Sakata K."/>
            <person name="Nagamura Y."/>
            <person name="Aoki H."/>
            <person name="Arikawa K."/>
            <person name="Arita K."/>
            <person name="Bito T."/>
            <person name="Chiden Y."/>
            <person name="Fujitsuka N."/>
            <person name="Fukunaka R."/>
            <person name="Hamada M."/>
            <person name="Harada C."/>
            <person name="Hayashi A."/>
            <person name="Hijishita S."/>
            <person name="Honda M."/>
            <person name="Hosokawa S."/>
            <person name="Ichikawa Y."/>
            <person name="Idonuma A."/>
            <person name="Iijima M."/>
            <person name="Ikeda M."/>
            <person name="Ikeno M."/>
            <person name="Ito K."/>
            <person name="Ito S."/>
            <person name="Ito T."/>
            <person name="Ito Y."/>
            <person name="Ito Y."/>
            <person name="Iwabuchi A."/>
            <person name="Kamiya K."/>
            <person name="Karasawa W."/>
            <person name="Kurita K."/>
            <person name="Katagiri S."/>
            <person name="Kikuta A."/>
            <person name="Kobayashi H."/>
            <person name="Kobayashi N."/>
            <person name="Machita K."/>
            <person name="Maehara T."/>
            <person name="Masukawa M."/>
            <person name="Mizubayashi T."/>
            <person name="Mukai Y."/>
            <person name="Nagasaki H."/>
            <person name="Nagata Y."/>
            <person name="Naito S."/>
            <person name="Nakashima M."/>
            <person name="Nakama Y."/>
            <person name="Nakamichi Y."/>
            <person name="Nakamura M."/>
            <person name="Meguro A."/>
            <person name="Negishi M."/>
            <person name="Ohta I."/>
            <person name="Ohta T."/>
            <person name="Okamoto M."/>
            <person name="Ono N."/>
            <person name="Saji S."/>
            <person name="Sakaguchi M."/>
            <person name="Sakai K."/>
            <person name="Shibata M."/>
            <person name="Shimokawa T."/>
            <person name="Song J."/>
            <person name="Takazaki Y."/>
            <person name="Terasawa K."/>
            <person name="Tsugane M."/>
            <person name="Tsuji K."/>
            <person name="Ueda S."/>
            <person name="Waki K."/>
            <person name="Yamagata H."/>
            <person name="Yamamoto M."/>
            <person name="Yamamoto S."/>
            <person name="Yamane H."/>
            <person name="Yoshiki S."/>
            <person name="Yoshihara R."/>
            <person name="Yukawa K."/>
            <person name="Zhong H."/>
            <person name="Yano M."/>
            <person name="Yuan Q."/>
            <person name="Ouyang S."/>
            <person name="Liu J."/>
            <person name="Jones K.M."/>
            <person name="Gansberger K."/>
            <person name="Moffat K."/>
            <person name="Hill J."/>
            <person name="Bera J."/>
            <person name="Fadrosh D."/>
            <person name="Jin S."/>
            <person name="Johri S."/>
            <person name="Kim M."/>
            <person name="Overton L."/>
            <person name="Reardon M."/>
            <person name="Tsitrin T."/>
            <person name="Vuong H."/>
            <person name="Weaver B."/>
            <person name="Ciecko A."/>
            <person name="Tallon L."/>
            <person name="Jackson J."/>
            <person name="Pai G."/>
            <person name="Aken S.V."/>
            <person name="Utterback T."/>
            <person name="Reidmuller S."/>
            <person name="Feldblyum T."/>
            <person name="Hsiao J."/>
            <person name="Zismann V."/>
            <person name="Iobst S."/>
            <person name="de Vazeille A.R."/>
            <person name="Buell C.R."/>
            <person name="Ying K."/>
            <person name="Li Y."/>
            <person name="Lu T."/>
            <person name="Huang Y."/>
            <person name="Zhao Q."/>
            <person name="Feng Q."/>
            <person name="Zhang L."/>
            <person name="Zhu J."/>
            <person name="Weng Q."/>
            <person name="Mu J."/>
            <person name="Lu Y."/>
            <person name="Fan D."/>
            <person name="Liu Y."/>
            <person name="Guan J."/>
            <person name="Zhang Y."/>
            <person name="Yu S."/>
            <person name="Liu X."/>
            <person name="Zhang Y."/>
            <person name="Hong G."/>
            <person name="Han B."/>
            <person name="Choisne N."/>
            <person name="Demange N."/>
            <person name="Orjeda G."/>
            <person name="Samain S."/>
            <person name="Cattolico L."/>
            <person name="Pelletier E."/>
            <person name="Couloux A."/>
            <person name="Segurens B."/>
            <person name="Wincker P."/>
            <person name="D'Hont A."/>
            <person name="Scarpelli C."/>
            <person name="Weissenbach J."/>
            <person name="Salanoubat M."/>
            <person name="Quetier F."/>
            <person name="Yu Y."/>
            <person name="Kim H.R."/>
            <person name="Rambo T."/>
            <person name="Currie J."/>
            <person name="Collura K."/>
            <person name="Luo M."/>
            <person name="Yang T."/>
            <person name="Ammiraju J.S.S."/>
            <person name="Engler F."/>
            <person name="Soderlund C."/>
            <person name="Wing R.A."/>
            <person name="Palmer L.E."/>
            <person name="de la Bastide M."/>
            <person name="Spiegel L."/>
            <person name="Nascimento L."/>
            <person name="Zutavern T."/>
            <person name="O'Shaughnessy A."/>
            <person name="Dike S."/>
            <person name="Dedhia N."/>
            <person name="Preston R."/>
            <person name="Balija V."/>
            <person name="McCombie W.R."/>
            <person name="Chow T."/>
            <person name="Chen H."/>
            <person name="Chung M."/>
            <person name="Chen C."/>
            <person name="Shaw J."/>
            <person name="Wu H."/>
            <person name="Hsiao K."/>
            <person name="Chao Y."/>
            <person name="Chu M."/>
            <person name="Cheng C."/>
            <person name="Hour A."/>
            <person name="Lee P."/>
            <person name="Lin S."/>
            <person name="Lin Y."/>
            <person name="Liou J."/>
            <person name="Liu S."/>
            <person name="Hsing Y."/>
            <person name="Raghuvanshi S."/>
            <person name="Mohanty A."/>
            <person name="Bharti A.K."/>
            <person name="Gaur A."/>
            <person name="Gupta V."/>
            <person name="Kumar D."/>
            <person name="Ravi V."/>
            <person name="Vij S."/>
            <person name="Kapur A."/>
            <person name="Khurana P."/>
            <person name="Khurana P."/>
            <person name="Khurana J.P."/>
            <person name="Tyagi A.K."/>
            <person name="Gaikwad K."/>
            <person name="Singh A."/>
            <person name="Dalal V."/>
            <person name="Srivastava S."/>
            <person name="Dixit A."/>
            <person name="Pal A.K."/>
            <person name="Ghazi I.A."/>
            <person name="Yadav M."/>
            <person name="Pandit A."/>
            <person name="Bhargava A."/>
            <person name="Sureshbabu K."/>
            <person name="Batra K."/>
            <person name="Sharma T.R."/>
            <person name="Mohapatra T."/>
            <person name="Singh N.K."/>
            <person name="Messing J."/>
            <person name="Nelson A.B."/>
            <person name="Fuks G."/>
            <person name="Kavchok S."/>
            <person name="Keizer G."/>
            <person name="Linton E."/>
            <person name="Llaca V."/>
            <person name="Song R."/>
            <person name="Tanyolac B."/>
            <person name="Young S."/>
            <person name="Ho-Il K."/>
            <person name="Hahn J.H."/>
            <person name="Sangsakoo G."/>
            <person name="Vanavichit A."/>
            <person name="de Mattos Luiz.A.T."/>
            <person name="Zimmer P.D."/>
            <person name="Malone G."/>
            <person name="Dellagostin O."/>
            <person name="de Oliveira A.C."/>
            <person name="Bevan M."/>
            <person name="Bancroft I."/>
            <person name="Minx P."/>
            <person name="Cordum H."/>
            <person name="Wilson R."/>
            <person name="Cheng Z."/>
            <person name="Jin W."/>
            <person name="Jiang J."/>
            <person name="Leong S.A."/>
            <person name="Iwama H."/>
            <person name="Gojobori T."/>
            <person name="Itoh T."/>
            <person name="Niimura Y."/>
            <person name="Fujii Y."/>
            <person name="Habara T."/>
            <person name="Sakai H."/>
            <person name="Sato Y."/>
            <person name="Wilson G."/>
            <person name="Kumar K."/>
            <person name="McCouch S."/>
            <person name="Juretic N."/>
            <person name="Hoen D."/>
            <person name="Wright S."/>
            <person name="Bruskiewich R."/>
            <person name="Bureau T."/>
            <person name="Miyao A."/>
            <person name="Hirochika H."/>
            <person name="Nishikawa T."/>
            <person name="Kadowaki K."/>
            <person name="Sugiura M."/>
            <person name="Burr B."/>
            <person name="Sasaki T."/>
        </authorList>
    </citation>
    <scope>NUCLEOTIDE SEQUENCE [LARGE SCALE GENOMIC DNA]</scope>
    <source>
        <strain evidence="3">cv. Nipponbare</strain>
    </source>
</reference>